<protein>
    <submittedName>
        <fullName evidence="3">Uncharacterized protein</fullName>
    </submittedName>
</protein>
<feature type="region of interest" description="Disordered" evidence="1">
    <location>
        <begin position="257"/>
        <end position="276"/>
    </location>
</feature>
<feature type="chain" id="PRO_5047194695" evidence="2">
    <location>
        <begin position="22"/>
        <end position="276"/>
    </location>
</feature>
<sequence>MQSTILFLFFAIAVCRCCATAEIIEGNDISIEFDKQLTITFTNDKTSDVKFRHQQSVIAYCFRNFGCVIEDERFNIMHFESAKRNEYILTSKDIIHTDLCGVYECNDMLNKEKDSAHVSIKGFDNETYNATEEKDTIYLTTACIFHVSLSDMKIVWYTYDDTTLKLLDETRMGHSMTPFNSASVCSDECGTLSAYRFTFGLNITNQEQGYTNVFVETKVFHPDYTDKPLTWRSSEKIRVKESSPKTPIFGGSRYMLLSDSRGKETPTPRHVETQPL</sequence>
<evidence type="ECO:0000256" key="2">
    <source>
        <dbReference type="SAM" id="SignalP"/>
    </source>
</evidence>
<keyword evidence="2" id="KW-0732">Signal</keyword>
<reference evidence="3" key="1">
    <citation type="submission" date="2022-11" db="EMBL/GenBank/DDBJ databases">
        <title>Centuries of genome instability and evolution in soft-shell clam transmissible cancer (bioRxiv).</title>
        <authorList>
            <person name="Hart S.F.M."/>
            <person name="Yonemitsu M.A."/>
            <person name="Giersch R.M."/>
            <person name="Beal B.F."/>
            <person name="Arriagada G."/>
            <person name="Davis B.W."/>
            <person name="Ostrander E.A."/>
            <person name="Goff S.P."/>
            <person name="Metzger M.J."/>
        </authorList>
    </citation>
    <scope>NUCLEOTIDE SEQUENCE</scope>
    <source>
        <strain evidence="3">MELC-2E11</strain>
        <tissue evidence="3">Siphon/mantle</tissue>
    </source>
</reference>
<name>A0ABY7E855_MYAAR</name>
<evidence type="ECO:0000313" key="4">
    <source>
        <dbReference type="Proteomes" id="UP001164746"/>
    </source>
</evidence>
<gene>
    <name evidence="3" type="ORF">MAR_020524</name>
</gene>
<proteinExistence type="predicted"/>
<dbReference type="Proteomes" id="UP001164746">
    <property type="component" value="Chromosome 5"/>
</dbReference>
<feature type="signal peptide" evidence="2">
    <location>
        <begin position="1"/>
        <end position="21"/>
    </location>
</feature>
<accession>A0ABY7E855</accession>
<keyword evidence="4" id="KW-1185">Reference proteome</keyword>
<evidence type="ECO:0000313" key="3">
    <source>
        <dbReference type="EMBL" id="WAR05155.1"/>
    </source>
</evidence>
<evidence type="ECO:0000256" key="1">
    <source>
        <dbReference type="SAM" id="MobiDB-lite"/>
    </source>
</evidence>
<organism evidence="3 4">
    <name type="scientific">Mya arenaria</name>
    <name type="common">Soft-shell clam</name>
    <dbReference type="NCBI Taxonomy" id="6604"/>
    <lineage>
        <taxon>Eukaryota</taxon>
        <taxon>Metazoa</taxon>
        <taxon>Spiralia</taxon>
        <taxon>Lophotrochozoa</taxon>
        <taxon>Mollusca</taxon>
        <taxon>Bivalvia</taxon>
        <taxon>Autobranchia</taxon>
        <taxon>Heteroconchia</taxon>
        <taxon>Euheterodonta</taxon>
        <taxon>Imparidentia</taxon>
        <taxon>Neoheterodontei</taxon>
        <taxon>Myida</taxon>
        <taxon>Myoidea</taxon>
        <taxon>Myidae</taxon>
        <taxon>Mya</taxon>
    </lineage>
</organism>
<dbReference type="EMBL" id="CP111016">
    <property type="protein sequence ID" value="WAR05155.1"/>
    <property type="molecule type" value="Genomic_DNA"/>
</dbReference>
<feature type="compositionally biased region" description="Basic and acidic residues" evidence="1">
    <location>
        <begin position="260"/>
        <end position="276"/>
    </location>
</feature>